<reference evidence="2 3" key="1">
    <citation type="submission" date="2015-05" db="EMBL/GenBank/DDBJ databases">
        <title>Photobacterium galathea sp. nov.</title>
        <authorList>
            <person name="Machado H."/>
            <person name="Gram L."/>
        </authorList>
    </citation>
    <scope>NUCLEOTIDE SEQUENCE [LARGE SCALE GENOMIC DNA]</scope>
    <source>
        <strain evidence="2 3">CGMCC 1.12159</strain>
    </source>
</reference>
<evidence type="ECO:0000313" key="3">
    <source>
        <dbReference type="Proteomes" id="UP000036097"/>
    </source>
</evidence>
<evidence type="ECO:0000313" key="2">
    <source>
        <dbReference type="EMBL" id="KLV03658.1"/>
    </source>
</evidence>
<feature type="region of interest" description="Disordered" evidence="1">
    <location>
        <begin position="1"/>
        <end position="34"/>
    </location>
</feature>
<accession>A0A0J1GV78</accession>
<comment type="caution">
    <text evidence="2">The sequence shown here is derived from an EMBL/GenBank/DDBJ whole genome shotgun (WGS) entry which is preliminary data.</text>
</comment>
<keyword evidence="3" id="KW-1185">Reference proteome</keyword>
<feature type="compositionally biased region" description="Basic and acidic residues" evidence="1">
    <location>
        <begin position="17"/>
        <end position="33"/>
    </location>
</feature>
<name>A0A0J1GV78_9GAMM</name>
<organism evidence="2 3">
    <name type="scientific">Photobacterium aquae</name>
    <dbReference type="NCBI Taxonomy" id="1195763"/>
    <lineage>
        <taxon>Bacteria</taxon>
        <taxon>Pseudomonadati</taxon>
        <taxon>Pseudomonadota</taxon>
        <taxon>Gammaproteobacteria</taxon>
        <taxon>Vibrionales</taxon>
        <taxon>Vibrionaceae</taxon>
        <taxon>Photobacterium</taxon>
    </lineage>
</organism>
<dbReference type="Proteomes" id="UP000036097">
    <property type="component" value="Unassembled WGS sequence"/>
</dbReference>
<proteinExistence type="predicted"/>
<gene>
    <name evidence="2" type="ORF">ABT56_18340</name>
</gene>
<sequence>MANEALAPVGLAGTANMRHEQQTKTIKDNDGRNRTKTRRLCFGATNLPGRWRNHGTINIRQLAGGLTACKAAPPFTHNAFMLEFAQPPAACLAEAA</sequence>
<dbReference type="EMBL" id="LDOT01000028">
    <property type="protein sequence ID" value="KLV03658.1"/>
    <property type="molecule type" value="Genomic_DNA"/>
</dbReference>
<protein>
    <submittedName>
        <fullName evidence="2">Uncharacterized protein</fullName>
    </submittedName>
</protein>
<evidence type="ECO:0000256" key="1">
    <source>
        <dbReference type="SAM" id="MobiDB-lite"/>
    </source>
</evidence>
<dbReference type="AlphaFoldDB" id="A0A0J1GV78"/>